<keyword evidence="6 12" id="KW-0547">Nucleotide-binding</keyword>
<evidence type="ECO:0000256" key="4">
    <source>
        <dbReference type="ARBA" id="ARBA00008626"/>
    </source>
</evidence>
<evidence type="ECO:0000256" key="13">
    <source>
        <dbReference type="SAM" id="Coils"/>
    </source>
</evidence>
<feature type="domain" description="AAA+ ATPase" evidence="15">
    <location>
        <begin position="195"/>
        <end position="334"/>
    </location>
</feature>
<evidence type="ECO:0000259" key="15">
    <source>
        <dbReference type="SMART" id="SM00382"/>
    </source>
</evidence>
<proteinExistence type="inferred from homology"/>
<dbReference type="CDD" id="cd19502">
    <property type="entry name" value="RecA-like_PAN_like"/>
    <property type="match status" value="1"/>
</dbReference>
<comment type="similarity">
    <text evidence="4">Belongs to the PHF5 family.</text>
</comment>
<comment type="similarity">
    <text evidence="3 12">Belongs to the AAA ATPase family.</text>
</comment>
<dbReference type="Gene3D" id="2.40.50.140">
    <property type="entry name" value="Nucleic acid-binding proteins"/>
    <property type="match status" value="1"/>
</dbReference>
<dbReference type="SMART" id="SM00382">
    <property type="entry name" value="AAA"/>
    <property type="match status" value="1"/>
</dbReference>
<comment type="caution">
    <text evidence="16">The sequence shown here is derived from an EMBL/GenBank/DDBJ whole genome shotgun (WGS) entry which is preliminary data.</text>
</comment>
<name>A0A4S8INY1_MUSBA</name>
<dbReference type="GO" id="GO:0005634">
    <property type="term" value="C:nucleus"/>
    <property type="evidence" value="ECO:0007669"/>
    <property type="project" value="UniProtKB-SubCell"/>
</dbReference>
<keyword evidence="9" id="KW-0539">Nucleus</keyword>
<feature type="region of interest" description="Disordered" evidence="14">
    <location>
        <begin position="1"/>
        <end position="37"/>
    </location>
</feature>
<dbReference type="InterPro" id="IPR041569">
    <property type="entry name" value="AAA_lid_3"/>
</dbReference>
<evidence type="ECO:0000313" key="17">
    <source>
        <dbReference type="Proteomes" id="UP000317650"/>
    </source>
</evidence>
<accession>A0A4S8INY1</accession>
<dbReference type="InterPro" id="IPR012340">
    <property type="entry name" value="NA-bd_OB-fold"/>
</dbReference>
<dbReference type="SUPFAM" id="SSF52540">
    <property type="entry name" value="P-loop containing nucleoside triphosphate hydrolases"/>
    <property type="match status" value="1"/>
</dbReference>
<evidence type="ECO:0000256" key="10">
    <source>
        <dbReference type="ARBA" id="ARBA00024661"/>
    </source>
</evidence>
<reference evidence="16 17" key="1">
    <citation type="journal article" date="2019" name="Nat. Plants">
        <title>Genome sequencing of Musa balbisiana reveals subgenome evolution and function divergence in polyploid bananas.</title>
        <authorList>
            <person name="Yao X."/>
        </authorList>
    </citation>
    <scope>NUCLEOTIDE SEQUENCE [LARGE SCALE GENOMIC DNA]</scope>
    <source>
        <strain evidence="17">cv. DH-PKW</strain>
        <tissue evidence="16">Leaves</tissue>
    </source>
</reference>
<keyword evidence="7 12" id="KW-0067">ATP-binding</keyword>
<keyword evidence="5" id="KW-0963">Cytoplasm</keyword>
<dbReference type="GO" id="GO:0005524">
    <property type="term" value="F:ATP binding"/>
    <property type="evidence" value="ECO:0007669"/>
    <property type="project" value="UniProtKB-KW"/>
</dbReference>
<dbReference type="InterPro" id="IPR050221">
    <property type="entry name" value="26S_Proteasome_ATPase"/>
</dbReference>
<dbReference type="GO" id="GO:0000398">
    <property type="term" value="P:mRNA splicing, via spliceosome"/>
    <property type="evidence" value="ECO:0007669"/>
    <property type="project" value="InterPro"/>
</dbReference>
<dbReference type="Pfam" id="PF00004">
    <property type="entry name" value="AAA"/>
    <property type="match status" value="1"/>
</dbReference>
<dbReference type="Pfam" id="PF03660">
    <property type="entry name" value="PHF5"/>
    <property type="match status" value="1"/>
</dbReference>
<comment type="function">
    <text evidence="10">The 26S proteasome is involved in the ATP-dependent degradation of ubiquitinated proteins. The regulatory (or ATPase) complex confers ATP dependency and substrate specificity to the 26S complex.</text>
</comment>
<evidence type="ECO:0000256" key="7">
    <source>
        <dbReference type="ARBA" id="ARBA00022840"/>
    </source>
</evidence>
<evidence type="ECO:0000256" key="12">
    <source>
        <dbReference type="RuleBase" id="RU003651"/>
    </source>
</evidence>
<dbReference type="GO" id="GO:0000502">
    <property type="term" value="C:proteasome complex"/>
    <property type="evidence" value="ECO:0007669"/>
    <property type="project" value="UniProtKB-KW"/>
</dbReference>
<dbReference type="InterPro" id="IPR027417">
    <property type="entry name" value="P-loop_NTPase"/>
</dbReference>
<evidence type="ECO:0000256" key="1">
    <source>
        <dbReference type="ARBA" id="ARBA00004123"/>
    </source>
</evidence>
<dbReference type="FunFam" id="2.40.50.140:FF:000046">
    <property type="entry name" value="26S protease regulatory subunit 6B"/>
    <property type="match status" value="1"/>
</dbReference>
<dbReference type="GO" id="GO:0016887">
    <property type="term" value="F:ATP hydrolysis activity"/>
    <property type="evidence" value="ECO:0007669"/>
    <property type="project" value="InterPro"/>
</dbReference>
<dbReference type="InterPro" id="IPR003593">
    <property type="entry name" value="AAA+_ATPase"/>
</dbReference>
<protein>
    <recommendedName>
        <fullName evidence="11">26S proteasome regulatory subunit 6B homolog</fullName>
    </recommendedName>
</protein>
<dbReference type="STRING" id="52838.A0A4S8INY1"/>
<keyword evidence="17" id="KW-1185">Reference proteome</keyword>
<evidence type="ECO:0000256" key="14">
    <source>
        <dbReference type="SAM" id="MobiDB-lite"/>
    </source>
</evidence>
<feature type="compositionally biased region" description="Low complexity" evidence="14">
    <location>
        <begin position="8"/>
        <end position="28"/>
    </location>
</feature>
<organism evidence="16 17">
    <name type="scientific">Musa balbisiana</name>
    <name type="common">Banana</name>
    <dbReference type="NCBI Taxonomy" id="52838"/>
    <lineage>
        <taxon>Eukaryota</taxon>
        <taxon>Viridiplantae</taxon>
        <taxon>Streptophyta</taxon>
        <taxon>Embryophyta</taxon>
        <taxon>Tracheophyta</taxon>
        <taxon>Spermatophyta</taxon>
        <taxon>Magnoliopsida</taxon>
        <taxon>Liliopsida</taxon>
        <taxon>Zingiberales</taxon>
        <taxon>Musaceae</taxon>
        <taxon>Musa</taxon>
    </lineage>
</organism>
<evidence type="ECO:0000256" key="2">
    <source>
        <dbReference type="ARBA" id="ARBA00004496"/>
    </source>
</evidence>
<dbReference type="Pfam" id="PF16450">
    <property type="entry name" value="Prot_ATP_ID_OB_C"/>
    <property type="match status" value="1"/>
</dbReference>
<dbReference type="Pfam" id="PF17862">
    <property type="entry name" value="AAA_lid_3"/>
    <property type="match status" value="1"/>
</dbReference>
<dbReference type="PANTHER" id="PTHR23073">
    <property type="entry name" value="26S PROTEASOME REGULATORY SUBUNIT"/>
    <property type="match status" value="1"/>
</dbReference>
<evidence type="ECO:0000313" key="16">
    <source>
        <dbReference type="EMBL" id="THU49754.1"/>
    </source>
</evidence>
<dbReference type="InterPro" id="IPR003959">
    <property type="entry name" value="ATPase_AAA_core"/>
</dbReference>
<feature type="coiled-coil region" evidence="13">
    <location>
        <begin position="41"/>
        <end position="82"/>
    </location>
</feature>
<dbReference type="Gene3D" id="1.10.8.60">
    <property type="match status" value="1"/>
</dbReference>
<dbReference type="Proteomes" id="UP000317650">
    <property type="component" value="Chromosome 6"/>
</dbReference>
<dbReference type="InterPro" id="IPR032501">
    <property type="entry name" value="Prot_ATP_ID_OB_2nd"/>
</dbReference>
<evidence type="ECO:0000256" key="8">
    <source>
        <dbReference type="ARBA" id="ARBA00022942"/>
    </source>
</evidence>
<dbReference type="PROSITE" id="PS00674">
    <property type="entry name" value="AAA"/>
    <property type="match status" value="1"/>
</dbReference>
<evidence type="ECO:0000256" key="9">
    <source>
        <dbReference type="ARBA" id="ARBA00023242"/>
    </source>
</evidence>
<dbReference type="Gene3D" id="3.40.50.300">
    <property type="entry name" value="P-loop containing nucleotide triphosphate hydrolases"/>
    <property type="match status" value="1"/>
</dbReference>
<dbReference type="InterPro" id="IPR003960">
    <property type="entry name" value="ATPase_AAA_CS"/>
</dbReference>
<dbReference type="FunFam" id="3.40.50.300:FF:000033">
    <property type="entry name" value="26S protease regulatory subunit 6B"/>
    <property type="match status" value="1"/>
</dbReference>
<dbReference type="InterPro" id="IPR005345">
    <property type="entry name" value="PHF5"/>
</dbReference>
<dbReference type="GO" id="GO:0005737">
    <property type="term" value="C:cytoplasm"/>
    <property type="evidence" value="ECO:0007669"/>
    <property type="project" value="UniProtKB-SubCell"/>
</dbReference>
<gene>
    <name evidence="16" type="ORF">C4D60_Mb06t12860</name>
</gene>
<evidence type="ECO:0000256" key="3">
    <source>
        <dbReference type="ARBA" id="ARBA00006914"/>
    </source>
</evidence>
<evidence type="ECO:0000256" key="11">
    <source>
        <dbReference type="ARBA" id="ARBA00068703"/>
    </source>
</evidence>
<evidence type="ECO:0000256" key="5">
    <source>
        <dbReference type="ARBA" id="ARBA00022490"/>
    </source>
</evidence>
<keyword evidence="8" id="KW-0647">Proteasome</keyword>
<sequence>MAATAVDAKPSPAAPPASIAASASPSSSLPGDEDDDLYGRLKSLQRQLEFIEIQEEYVKDELKNLKREHLRAQEEVKRIQSVPLVIGQFMEMVDQNNAIVGSTTGSNYYVRILSTINRELLKPSASVALHRHSNALVDVLPPEADSSISLLSQSEKPDVTYNDIGGYDTQKQEIREAVELPLTHHELYKQIGIDPPRGVLLYGPPGTGKTMLAKAVAHHTTAAFIRVVGSEFVQKYLGEGPRMVRDVFRLAKENAPAIIFIDEVDAIATARFDAQTGADREVQRILMELLNQMDGFDQTVNVKVIMATNRADTLDPALIRPGRLDRKIEFPLPDRRQKRLVFQVCTAKMNLGDEVDLEDYVSRPDKISAAEIAAICQEAGMHAVRKNRYVILPKDFEKGYRTNSIMAKHHPDLIMCRKQPGIAIGRLCEKCDGKCVICDSYVRPCTLVRVCDECNYGSFQGRCVICGGVGISDAYYCKECTQQEKDRDGCPKIVNLGSAKTDLFYERKKYGFKKR</sequence>
<comment type="subcellular location">
    <subcellularLocation>
        <location evidence="2">Cytoplasm</location>
    </subcellularLocation>
    <subcellularLocation>
        <location evidence="1">Nucleus</location>
    </subcellularLocation>
</comment>
<dbReference type="EMBL" id="PYDT01000009">
    <property type="protein sequence ID" value="THU49754.1"/>
    <property type="molecule type" value="Genomic_DNA"/>
</dbReference>
<keyword evidence="13" id="KW-0175">Coiled coil</keyword>
<dbReference type="AlphaFoldDB" id="A0A4S8INY1"/>
<dbReference type="FunFam" id="1.10.8.60:FF:000018">
    <property type="entry name" value="26S protease regulatory subunit 6B"/>
    <property type="match status" value="1"/>
</dbReference>
<evidence type="ECO:0000256" key="6">
    <source>
        <dbReference type="ARBA" id="ARBA00022741"/>
    </source>
</evidence>